<sequence length="288" mass="32206">MTIKIITDSACDLPKELVEELDVEVVPLFVLLNEKEYLDGETIQSKEVLDGMREGKVFKTSQVTPNMFYDCFVEYAQKGQQCVYIAFSSALSGTYNSALIAKEEVIDKYPDFQLEIIDTKCASMGFGLVVYKSALLAKEGKSVDEIVRATKFNAEHMEHIFTVDDLEYLYRGGRVSKSAAFIGGILNIKPILNVEDGKLIPIDKVRGRQKSFKRMIELIQERGTDMSNQVIGISHGDDMESVNKFRKMMELEFGCSKFIINNIGCAVGAHSGPGTLAIFFMNQLENNS</sequence>
<gene>
    <name evidence="3" type="ORF">HYG86_15220</name>
</gene>
<dbReference type="InterPro" id="IPR050270">
    <property type="entry name" value="DegV_domain_contain"/>
</dbReference>
<keyword evidence="2" id="KW-0446">Lipid-binding</keyword>
<reference evidence="3 4" key="1">
    <citation type="submission" date="2020-07" db="EMBL/GenBank/DDBJ databases">
        <title>Alkalicella. sp. LB2 genome.</title>
        <authorList>
            <person name="Postec A."/>
            <person name="Quemeneur M."/>
        </authorList>
    </citation>
    <scope>NUCLEOTIDE SEQUENCE [LARGE SCALE GENOMIC DNA]</scope>
    <source>
        <strain evidence="3 4">LB2</strain>
    </source>
</reference>
<dbReference type="Gene3D" id="2.20.28.50">
    <property type="entry name" value="degv family protein"/>
    <property type="match status" value="1"/>
</dbReference>
<dbReference type="SUPFAM" id="SSF82549">
    <property type="entry name" value="DAK1/DegV-like"/>
    <property type="match status" value="1"/>
</dbReference>
<dbReference type="KEGG" id="acae:HYG86_15220"/>
<dbReference type="PANTHER" id="PTHR33434:SF3">
    <property type="entry name" value="DEGV DOMAIN-CONTAINING PROTEIN YITS"/>
    <property type="match status" value="1"/>
</dbReference>
<dbReference type="AlphaFoldDB" id="A0A7G9WBF9"/>
<protein>
    <submittedName>
        <fullName evidence="3">DegV family protein</fullName>
    </submittedName>
</protein>
<keyword evidence="4" id="KW-1185">Reference proteome</keyword>
<accession>A0A7G9WBF9</accession>
<dbReference type="PROSITE" id="PS51482">
    <property type="entry name" value="DEGV"/>
    <property type="match status" value="1"/>
</dbReference>
<name>A0A7G9WBF9_ALKCA</name>
<dbReference type="EMBL" id="CP058559">
    <property type="protein sequence ID" value="QNO16021.1"/>
    <property type="molecule type" value="Genomic_DNA"/>
</dbReference>
<evidence type="ECO:0000313" key="4">
    <source>
        <dbReference type="Proteomes" id="UP000516160"/>
    </source>
</evidence>
<organism evidence="3 4">
    <name type="scientific">Alkalicella caledoniensis</name>
    <dbReference type="NCBI Taxonomy" id="2731377"/>
    <lineage>
        <taxon>Bacteria</taxon>
        <taxon>Bacillati</taxon>
        <taxon>Bacillota</taxon>
        <taxon>Clostridia</taxon>
        <taxon>Eubacteriales</taxon>
        <taxon>Proteinivoracaceae</taxon>
        <taxon>Alkalicella</taxon>
    </lineage>
</organism>
<evidence type="ECO:0000313" key="3">
    <source>
        <dbReference type="EMBL" id="QNO16021.1"/>
    </source>
</evidence>
<evidence type="ECO:0000256" key="2">
    <source>
        <dbReference type="ARBA" id="ARBA00023121"/>
    </source>
</evidence>
<dbReference type="Gene3D" id="3.40.50.10440">
    <property type="entry name" value="Dihydroxyacetone kinase, domain 1"/>
    <property type="match status" value="1"/>
</dbReference>
<dbReference type="GO" id="GO:0008289">
    <property type="term" value="F:lipid binding"/>
    <property type="evidence" value="ECO:0007669"/>
    <property type="project" value="UniProtKB-KW"/>
</dbReference>
<comment type="function">
    <text evidence="1">May bind long-chain fatty acids, such as palmitate, and may play a role in lipid transport or fatty acid metabolism.</text>
</comment>
<dbReference type="PANTHER" id="PTHR33434">
    <property type="entry name" value="DEGV DOMAIN-CONTAINING PROTEIN DR_1986-RELATED"/>
    <property type="match status" value="1"/>
</dbReference>
<dbReference type="InterPro" id="IPR003797">
    <property type="entry name" value="DegV"/>
</dbReference>
<dbReference type="NCBIfam" id="TIGR00762">
    <property type="entry name" value="DegV"/>
    <property type="match status" value="1"/>
</dbReference>
<dbReference type="Proteomes" id="UP000516160">
    <property type="component" value="Chromosome"/>
</dbReference>
<dbReference type="RefSeq" id="WP_213166419.1">
    <property type="nucleotide sequence ID" value="NZ_CP058559.1"/>
</dbReference>
<dbReference type="Gene3D" id="3.30.1180.10">
    <property type="match status" value="1"/>
</dbReference>
<dbReference type="InterPro" id="IPR043168">
    <property type="entry name" value="DegV_C"/>
</dbReference>
<proteinExistence type="predicted"/>
<dbReference type="Pfam" id="PF02645">
    <property type="entry name" value="DegV"/>
    <property type="match status" value="1"/>
</dbReference>
<evidence type="ECO:0000256" key="1">
    <source>
        <dbReference type="ARBA" id="ARBA00003238"/>
    </source>
</evidence>